<reference evidence="1" key="1">
    <citation type="submission" date="2020-08" db="EMBL/GenBank/DDBJ databases">
        <title>Sulfitobacter aestuariivivens sp. nov., isolated from a tidal flat.</title>
        <authorList>
            <person name="Park S."/>
            <person name="Yoon J.-H."/>
        </authorList>
    </citation>
    <scope>NUCLEOTIDE SEQUENCE</scope>
    <source>
        <strain evidence="1">TSTF-M16</strain>
    </source>
</reference>
<dbReference type="EMBL" id="JACTAG010000005">
    <property type="protein sequence ID" value="MBD3666209.1"/>
    <property type="molecule type" value="Genomic_DNA"/>
</dbReference>
<sequence>MALVTALVLSGCGDYLSNRDRISQHTGDASEANTAIQAIRAWPPNVYDTDINL</sequence>
<dbReference type="AlphaFoldDB" id="A0A927D9H4"/>
<keyword evidence="2" id="KW-1185">Reference proteome</keyword>
<dbReference type="Proteomes" id="UP000635142">
    <property type="component" value="Unassembled WGS sequence"/>
</dbReference>
<gene>
    <name evidence="1" type="ORF">H9Q16_19925</name>
</gene>
<name>A0A927D9H4_9RHOB</name>
<accession>A0A927D9H4</accession>
<protein>
    <submittedName>
        <fullName evidence="1">Uncharacterized protein</fullName>
    </submittedName>
</protein>
<organism evidence="1 2">
    <name type="scientific">Sulfitobacter aestuariivivens</name>
    <dbReference type="NCBI Taxonomy" id="2766981"/>
    <lineage>
        <taxon>Bacteria</taxon>
        <taxon>Pseudomonadati</taxon>
        <taxon>Pseudomonadota</taxon>
        <taxon>Alphaproteobacteria</taxon>
        <taxon>Rhodobacterales</taxon>
        <taxon>Roseobacteraceae</taxon>
        <taxon>Sulfitobacter</taxon>
    </lineage>
</organism>
<proteinExistence type="predicted"/>
<evidence type="ECO:0000313" key="1">
    <source>
        <dbReference type="EMBL" id="MBD3666209.1"/>
    </source>
</evidence>
<evidence type="ECO:0000313" key="2">
    <source>
        <dbReference type="Proteomes" id="UP000635142"/>
    </source>
</evidence>
<comment type="caution">
    <text evidence="1">The sequence shown here is derived from an EMBL/GenBank/DDBJ whole genome shotgun (WGS) entry which is preliminary data.</text>
</comment>